<name>A0ABD3Q2V0_9STRA</name>
<feature type="compositionally biased region" description="Low complexity" evidence="1">
    <location>
        <begin position="208"/>
        <end position="225"/>
    </location>
</feature>
<sequence length="476" mass="52426">MPLSIRLILIVVILNDVHLPLVPADGHNPINTKRHCPAFSKRPSASTRSHSPLHVSRGGGQDILPQTQQHPSHTSNHDDDDDYSTPPSPYEYIPVTALDDYGQSIQLRHAMQAAQRYGTPVIACLCRVDHNQNHDDDDHVDHTNESSPVENAILVCSLQRPHRGIIAPTPDISSGILRTATTREGHHVVHPSIRGMVHIVTTRDDVSSPHPSVNDNPSSSNTNTTPWPPRHALHTALVVTGLQSDAYFLLHTLRKYCISKYWFRYDTLPPSSSSGMVRLVREILLDFQGYDWNREVGSTVVSGGIGGASPRNSGEEDDTDDDDGAMRAGRPLGLCTLLLGLDPESTTTTKQQKGEGRPSLTVVRANGSSEGYVAYAMGVGSEGGNERLSRLWRRGMTAEEAKAMMREILREIAVEKGWLDDEKNGLGRNRLEDEMVESHRVNEVDGRLEGSSIASEFTIVCETVTTRGIDIEYLNL</sequence>
<dbReference type="InterPro" id="IPR001353">
    <property type="entry name" value="Proteasome_sua/b"/>
</dbReference>
<protein>
    <recommendedName>
        <fullName evidence="5">Proteasome assembly chaperone 2</fullName>
    </recommendedName>
</protein>
<evidence type="ECO:0000256" key="1">
    <source>
        <dbReference type="SAM" id="MobiDB-lite"/>
    </source>
</evidence>
<keyword evidence="2" id="KW-0732">Signal</keyword>
<feature type="chain" id="PRO_5044749952" description="Proteasome assembly chaperone 2" evidence="2">
    <location>
        <begin position="25"/>
        <end position="476"/>
    </location>
</feature>
<dbReference type="SUPFAM" id="SSF56235">
    <property type="entry name" value="N-terminal nucleophile aminohydrolases (Ntn hydrolases)"/>
    <property type="match status" value="1"/>
</dbReference>
<comment type="caution">
    <text evidence="3">The sequence shown here is derived from an EMBL/GenBank/DDBJ whole genome shotgun (WGS) entry which is preliminary data.</text>
</comment>
<accession>A0ABD3Q2V0</accession>
<dbReference type="InterPro" id="IPR029055">
    <property type="entry name" value="Ntn_hydrolases_N"/>
</dbReference>
<reference evidence="3 4" key="1">
    <citation type="journal article" date="2020" name="G3 (Bethesda)">
        <title>Improved Reference Genome for Cyclotella cryptica CCMP332, a Model for Cell Wall Morphogenesis, Salinity Adaptation, and Lipid Production in Diatoms (Bacillariophyta).</title>
        <authorList>
            <person name="Roberts W.R."/>
            <person name="Downey K.M."/>
            <person name="Ruck E.C."/>
            <person name="Traller J.C."/>
            <person name="Alverson A.J."/>
        </authorList>
    </citation>
    <scope>NUCLEOTIDE SEQUENCE [LARGE SCALE GENOMIC DNA]</scope>
    <source>
        <strain evidence="3 4">CCMP332</strain>
    </source>
</reference>
<proteinExistence type="predicted"/>
<feature type="region of interest" description="Disordered" evidence="1">
    <location>
        <begin position="26"/>
        <end position="90"/>
    </location>
</feature>
<dbReference type="Pfam" id="PF00227">
    <property type="entry name" value="Proteasome"/>
    <property type="match status" value="1"/>
</dbReference>
<evidence type="ECO:0000313" key="4">
    <source>
        <dbReference type="Proteomes" id="UP001516023"/>
    </source>
</evidence>
<evidence type="ECO:0000313" key="3">
    <source>
        <dbReference type="EMBL" id="KAL3792570.1"/>
    </source>
</evidence>
<dbReference type="Proteomes" id="UP001516023">
    <property type="component" value="Unassembled WGS sequence"/>
</dbReference>
<organism evidence="3 4">
    <name type="scientific">Cyclotella cryptica</name>
    <dbReference type="NCBI Taxonomy" id="29204"/>
    <lineage>
        <taxon>Eukaryota</taxon>
        <taxon>Sar</taxon>
        <taxon>Stramenopiles</taxon>
        <taxon>Ochrophyta</taxon>
        <taxon>Bacillariophyta</taxon>
        <taxon>Coscinodiscophyceae</taxon>
        <taxon>Thalassiosirophycidae</taxon>
        <taxon>Stephanodiscales</taxon>
        <taxon>Stephanodiscaceae</taxon>
        <taxon>Cyclotella</taxon>
    </lineage>
</organism>
<dbReference type="EMBL" id="JABMIG020000100">
    <property type="protein sequence ID" value="KAL3792570.1"/>
    <property type="molecule type" value="Genomic_DNA"/>
</dbReference>
<feature type="signal peptide" evidence="2">
    <location>
        <begin position="1"/>
        <end position="24"/>
    </location>
</feature>
<keyword evidence="4" id="KW-1185">Reference proteome</keyword>
<dbReference type="Gene3D" id="3.60.20.10">
    <property type="entry name" value="Glutamine Phosphoribosylpyrophosphate, subunit 1, domain 1"/>
    <property type="match status" value="1"/>
</dbReference>
<dbReference type="AlphaFoldDB" id="A0ABD3Q2V0"/>
<evidence type="ECO:0008006" key="5">
    <source>
        <dbReference type="Google" id="ProtNLM"/>
    </source>
</evidence>
<evidence type="ECO:0000256" key="2">
    <source>
        <dbReference type="SAM" id="SignalP"/>
    </source>
</evidence>
<gene>
    <name evidence="3" type="ORF">HJC23_005540</name>
</gene>
<feature type="region of interest" description="Disordered" evidence="1">
    <location>
        <begin position="204"/>
        <end position="228"/>
    </location>
</feature>
<feature type="region of interest" description="Disordered" evidence="1">
    <location>
        <begin position="301"/>
        <end position="326"/>
    </location>
</feature>